<dbReference type="Proteomes" id="UP000034854">
    <property type="component" value="Unassembled WGS sequence"/>
</dbReference>
<evidence type="ECO:0000256" key="1">
    <source>
        <dbReference type="SAM" id="Phobius"/>
    </source>
</evidence>
<dbReference type="PROSITE" id="PS51910">
    <property type="entry name" value="GH18_2"/>
    <property type="match status" value="1"/>
</dbReference>
<dbReference type="InterPro" id="IPR017853">
    <property type="entry name" value="GH"/>
</dbReference>
<name>A0A0G0U9Y3_9BACT</name>
<dbReference type="SUPFAM" id="SSF51445">
    <property type="entry name" value="(Trans)glycosidases"/>
    <property type="match status" value="1"/>
</dbReference>
<reference evidence="3 4" key="1">
    <citation type="journal article" date="2015" name="Nature">
        <title>rRNA introns, odd ribosomes, and small enigmatic genomes across a large radiation of phyla.</title>
        <authorList>
            <person name="Brown C.T."/>
            <person name="Hug L.A."/>
            <person name="Thomas B.C."/>
            <person name="Sharon I."/>
            <person name="Castelle C.J."/>
            <person name="Singh A."/>
            <person name="Wilkins M.J."/>
            <person name="Williams K.H."/>
            <person name="Banfield J.F."/>
        </authorList>
    </citation>
    <scope>NUCLEOTIDE SEQUENCE [LARGE SCALE GENOMIC DNA]</scope>
</reference>
<dbReference type="EMBL" id="LCAG01000031">
    <property type="protein sequence ID" value="KKR85814.1"/>
    <property type="molecule type" value="Genomic_DNA"/>
</dbReference>
<organism evidence="3 4">
    <name type="scientific">Candidatus Curtissbacteria bacterium GW2011_GWA1_41_11</name>
    <dbReference type="NCBI Taxonomy" id="1618409"/>
    <lineage>
        <taxon>Bacteria</taxon>
        <taxon>Candidatus Curtissiibacteriota</taxon>
    </lineage>
</organism>
<keyword evidence="1" id="KW-0472">Membrane</keyword>
<gene>
    <name evidence="3" type="ORF">UU34_C0031G0008</name>
</gene>
<proteinExistence type="predicted"/>
<keyword evidence="1" id="KW-0812">Transmembrane</keyword>
<dbReference type="PANTHER" id="PTHR46066">
    <property type="entry name" value="CHITINASE DOMAIN-CONTAINING PROTEIN 1 FAMILY MEMBER"/>
    <property type="match status" value="1"/>
</dbReference>
<sequence>LPCILIPLFIISCPKVESGFLMLSKRLLGIIFLALVLIVGTIFYLKSQIPKAPDSPGQNRAAKESTAPLKTIGWIPYWDQKNAFESFSKNAQLFDFVSVFWYRIDSNGNLTTYRETVEDQSIVDFAHQNNVKILAVVANAPDYYEDADWDYQRVNLAISTASTRQKHISDLVQLVEAKNLDGVDIDYEALKASQKENFSLFIEELATKLHEKGKILGVAIHPKTSEDNPNEDNGSHAQDWQRIAKSADQLYFMTYTEHAISSSPGPAGSIGWIDEIMDYAIFNVKIPEEKIFLGIGLFGLGWQKASDGSFSGVSDDLTFGQIQSIIQQNNSQVIWDNQSKSSHFEYKKGGKTHTIWFENSESVSARMKTAKKLGVGGVAFWRLGDEDPKVWNIIKQLK</sequence>
<feature type="non-terminal residue" evidence="3">
    <location>
        <position position="1"/>
    </location>
</feature>
<dbReference type="Pfam" id="PF00704">
    <property type="entry name" value="Glyco_hydro_18"/>
    <property type="match status" value="1"/>
</dbReference>
<dbReference type="GO" id="GO:0005975">
    <property type="term" value="P:carbohydrate metabolic process"/>
    <property type="evidence" value="ECO:0007669"/>
    <property type="project" value="InterPro"/>
</dbReference>
<dbReference type="SMART" id="SM00636">
    <property type="entry name" value="Glyco_18"/>
    <property type="match status" value="1"/>
</dbReference>
<dbReference type="AlphaFoldDB" id="A0A0G0U9Y3"/>
<dbReference type="InterPro" id="IPR029070">
    <property type="entry name" value="Chitinase_insertion_sf"/>
</dbReference>
<feature type="domain" description="GH18" evidence="2">
    <location>
        <begin position="69"/>
        <end position="398"/>
    </location>
</feature>
<dbReference type="InterPro" id="IPR001223">
    <property type="entry name" value="Glyco_hydro18_cat"/>
</dbReference>
<evidence type="ECO:0000259" key="2">
    <source>
        <dbReference type="PROSITE" id="PS51910"/>
    </source>
</evidence>
<protein>
    <submittedName>
        <fullName evidence="3">Glycoside hydrolase family 18</fullName>
    </submittedName>
</protein>
<comment type="caution">
    <text evidence="3">The sequence shown here is derived from an EMBL/GenBank/DDBJ whole genome shotgun (WGS) entry which is preliminary data.</text>
</comment>
<dbReference type="GO" id="GO:0008061">
    <property type="term" value="F:chitin binding"/>
    <property type="evidence" value="ECO:0007669"/>
    <property type="project" value="InterPro"/>
</dbReference>
<dbReference type="Gene3D" id="3.20.20.80">
    <property type="entry name" value="Glycosidases"/>
    <property type="match status" value="1"/>
</dbReference>
<feature type="transmembrane region" description="Helical" evidence="1">
    <location>
        <begin position="27"/>
        <end position="45"/>
    </location>
</feature>
<dbReference type="InterPro" id="IPR011583">
    <property type="entry name" value="Chitinase_II/V-like_cat"/>
</dbReference>
<evidence type="ECO:0000313" key="4">
    <source>
        <dbReference type="Proteomes" id="UP000034854"/>
    </source>
</evidence>
<keyword evidence="1" id="KW-1133">Transmembrane helix</keyword>
<dbReference type="Gene3D" id="3.10.50.10">
    <property type="match status" value="1"/>
</dbReference>
<accession>A0A0G0U9Y3</accession>
<dbReference type="GO" id="GO:0016787">
    <property type="term" value="F:hydrolase activity"/>
    <property type="evidence" value="ECO:0007669"/>
    <property type="project" value="UniProtKB-KW"/>
</dbReference>
<keyword evidence="3" id="KW-0378">Hydrolase</keyword>
<dbReference type="PANTHER" id="PTHR46066:SF2">
    <property type="entry name" value="CHITINASE DOMAIN-CONTAINING PROTEIN 1"/>
    <property type="match status" value="1"/>
</dbReference>
<evidence type="ECO:0000313" key="3">
    <source>
        <dbReference type="EMBL" id="KKR85814.1"/>
    </source>
</evidence>